<protein>
    <recommendedName>
        <fullName evidence="4">SH3b domain-containing protein</fullName>
    </recommendedName>
</protein>
<evidence type="ECO:0000313" key="2">
    <source>
        <dbReference type="EMBL" id="RJX67095.1"/>
    </source>
</evidence>
<keyword evidence="1" id="KW-0732">Signal</keyword>
<name>A0A419R1E0_9SPHN</name>
<accession>A0A419R1E0</accession>
<evidence type="ECO:0000256" key="1">
    <source>
        <dbReference type="SAM" id="SignalP"/>
    </source>
</evidence>
<feature type="signal peptide" evidence="1">
    <location>
        <begin position="1"/>
        <end position="27"/>
    </location>
</feature>
<gene>
    <name evidence="2" type="ORF">D6858_11650</name>
</gene>
<proteinExistence type="predicted"/>
<keyword evidence="3" id="KW-1185">Reference proteome</keyword>
<dbReference type="InterPro" id="IPR010466">
    <property type="entry name" value="DUF1058"/>
</dbReference>
<sequence>MRLTSIVFRAITALACLTMLLPVHTQAQEREVPYWASIRAEVLNMRAGPGRAYPVRWTYKRAGLPLKVVRVHEGWRYVRDPDGDEGWVIASLLSPDRAAIVVGKGLADMRESNDGRSRLMWRAEPGVSGKLGKCDDGWCQFDVSGRKAWIEKNRLWGAE</sequence>
<dbReference type="Gene3D" id="2.30.30.40">
    <property type="entry name" value="SH3 Domains"/>
    <property type="match status" value="1"/>
</dbReference>
<comment type="caution">
    <text evidence="2">The sequence shown here is derived from an EMBL/GenBank/DDBJ whole genome shotgun (WGS) entry which is preliminary data.</text>
</comment>
<organism evidence="2 3">
    <name type="scientific">Tsuneonella suprasediminis</name>
    <dbReference type="NCBI Taxonomy" id="2306996"/>
    <lineage>
        <taxon>Bacteria</taxon>
        <taxon>Pseudomonadati</taxon>
        <taxon>Pseudomonadota</taxon>
        <taxon>Alphaproteobacteria</taxon>
        <taxon>Sphingomonadales</taxon>
        <taxon>Erythrobacteraceae</taxon>
        <taxon>Tsuneonella</taxon>
    </lineage>
</organism>
<dbReference type="Proteomes" id="UP000284322">
    <property type="component" value="Unassembled WGS sequence"/>
</dbReference>
<dbReference type="OrthoDB" id="9810773at2"/>
<dbReference type="Pfam" id="PF06347">
    <property type="entry name" value="SH3_4"/>
    <property type="match status" value="2"/>
</dbReference>
<feature type="chain" id="PRO_5019398018" description="SH3b domain-containing protein" evidence="1">
    <location>
        <begin position="28"/>
        <end position="159"/>
    </location>
</feature>
<evidence type="ECO:0000313" key="3">
    <source>
        <dbReference type="Proteomes" id="UP000284322"/>
    </source>
</evidence>
<reference evidence="2 3" key="1">
    <citation type="submission" date="2018-09" db="EMBL/GenBank/DDBJ databases">
        <title>Altererythrobacter sp.Ery1 and Ery12, the genome sequencing of novel strains in genus Alterythrobacter.</title>
        <authorList>
            <person name="Cheng H."/>
            <person name="Wu Y.-H."/>
            <person name="Fang C."/>
            <person name="Xu X.-W."/>
        </authorList>
    </citation>
    <scope>NUCLEOTIDE SEQUENCE [LARGE SCALE GENOMIC DNA]</scope>
    <source>
        <strain evidence="2 3">Ery12</strain>
    </source>
</reference>
<evidence type="ECO:0008006" key="4">
    <source>
        <dbReference type="Google" id="ProtNLM"/>
    </source>
</evidence>
<dbReference type="AlphaFoldDB" id="A0A419R1E0"/>
<dbReference type="EMBL" id="RAHJ01000019">
    <property type="protein sequence ID" value="RJX67095.1"/>
    <property type="molecule type" value="Genomic_DNA"/>
</dbReference>